<proteinExistence type="predicted"/>
<feature type="transmembrane region" description="Helical" evidence="1">
    <location>
        <begin position="41"/>
        <end position="65"/>
    </location>
</feature>
<evidence type="ECO:0000313" key="2">
    <source>
        <dbReference type="EMBL" id="OZS41293.1"/>
    </source>
</evidence>
<dbReference type="Proteomes" id="UP000215999">
    <property type="component" value="Unassembled WGS sequence"/>
</dbReference>
<organism evidence="2 3">
    <name type="scientific">Photobacterium sanguinicancri</name>
    <dbReference type="NCBI Taxonomy" id="875932"/>
    <lineage>
        <taxon>Bacteria</taxon>
        <taxon>Pseudomonadati</taxon>
        <taxon>Pseudomonadota</taxon>
        <taxon>Gammaproteobacteria</taxon>
        <taxon>Vibrionales</taxon>
        <taxon>Vibrionaceae</taxon>
        <taxon>Photobacterium</taxon>
    </lineage>
</organism>
<protein>
    <submittedName>
        <fullName evidence="2">Uncharacterized protein</fullName>
    </submittedName>
</protein>
<dbReference type="EMBL" id="NOIF01000455">
    <property type="protein sequence ID" value="OZS41293.1"/>
    <property type="molecule type" value="Genomic_DNA"/>
</dbReference>
<dbReference type="InterPro" id="IPR005372">
    <property type="entry name" value="UPF0182"/>
</dbReference>
<accession>A0ABX4FQP1</accession>
<feature type="non-terminal residue" evidence="2">
    <location>
        <position position="97"/>
    </location>
</feature>
<keyword evidence="1" id="KW-0472">Membrane</keyword>
<comment type="caution">
    <text evidence="2">The sequence shown here is derived from an EMBL/GenBank/DDBJ whole genome shotgun (WGS) entry which is preliminary data.</text>
</comment>
<keyword evidence="3" id="KW-1185">Reference proteome</keyword>
<sequence>MSLAIIAALIAAFFVFASLYTEFLWFDQVGFTGVLTTQWIATVVMFLVGFLGMAVPLFVVIQLAYRLRPVYVRLSSQLDRYQEVIEPLRRLAMWGMP</sequence>
<evidence type="ECO:0000256" key="1">
    <source>
        <dbReference type="SAM" id="Phobius"/>
    </source>
</evidence>
<name>A0ABX4FQP1_9GAMM</name>
<evidence type="ECO:0000313" key="3">
    <source>
        <dbReference type="Proteomes" id="UP000215999"/>
    </source>
</evidence>
<keyword evidence="1" id="KW-0812">Transmembrane</keyword>
<keyword evidence="1" id="KW-1133">Transmembrane helix</keyword>
<dbReference type="Pfam" id="PF03699">
    <property type="entry name" value="UPF0182"/>
    <property type="match status" value="1"/>
</dbReference>
<reference evidence="2 3" key="1">
    <citation type="journal article" date="2016" name="Antonie Van Leeuwenhoek">
        <title>Photobacterium sanguinicancri sp. nov. isolated from marine animals.</title>
        <authorList>
            <person name="Gomez-Gil B."/>
            <person name="Roque A."/>
            <person name="Rotllant G."/>
            <person name="Romalde J.L."/>
            <person name="Doce A."/>
            <person name="Eggermont M."/>
            <person name="Defoirdt T."/>
        </authorList>
    </citation>
    <scope>NUCLEOTIDE SEQUENCE [LARGE SCALE GENOMIC DNA]</scope>
    <source>
        <strain evidence="2 3">CAIM 1827</strain>
    </source>
</reference>
<gene>
    <name evidence="2" type="ORF">ASV53_24570</name>
</gene>